<proteinExistence type="predicted"/>
<keyword evidence="2" id="KW-1185">Reference proteome</keyword>
<dbReference type="Gene3D" id="3.40.50.300">
    <property type="entry name" value="P-loop containing nucleotide triphosphate hydrolases"/>
    <property type="match status" value="1"/>
</dbReference>
<sequence>MILIPEISTVLILVPRTGSGSLRRAIAAAYPQSVLIYRHMEADGVPAGYDRWRRVGVVRHPVERLWSLYKFMRNFAGDHDPAYVASMRDSAKRPFCEWLTQNQTVFTSPYDSAGRGRYWPQFTVRHPLPENRKSQFVYLRPDLGTEIVPYEKVGDLAAQLFIALDRHNQTTATPPPPLTPEAADHVSRVFAWDFEAVAEARL</sequence>
<dbReference type="RefSeq" id="WP_165024037.1">
    <property type="nucleotide sequence ID" value="NZ_JAAKZF010000003.1"/>
</dbReference>
<evidence type="ECO:0000313" key="1">
    <source>
        <dbReference type="EMBL" id="NGO50487.1"/>
    </source>
</evidence>
<reference evidence="1 2" key="1">
    <citation type="submission" date="2020-02" db="EMBL/GenBank/DDBJ databases">
        <title>Genome sequence of strain CCNWXJ40-4.</title>
        <authorList>
            <person name="Gao J."/>
            <person name="Sun J."/>
        </authorList>
    </citation>
    <scope>NUCLEOTIDE SEQUENCE [LARGE SCALE GENOMIC DNA]</scope>
    <source>
        <strain evidence="1 2">CCNWXJ 40-4</strain>
    </source>
</reference>
<comment type="caution">
    <text evidence="1">The sequence shown here is derived from an EMBL/GenBank/DDBJ whole genome shotgun (WGS) entry which is preliminary data.</text>
</comment>
<dbReference type="Proteomes" id="UP001642900">
    <property type="component" value="Unassembled WGS sequence"/>
</dbReference>
<evidence type="ECO:0000313" key="2">
    <source>
        <dbReference type="Proteomes" id="UP001642900"/>
    </source>
</evidence>
<evidence type="ECO:0008006" key="3">
    <source>
        <dbReference type="Google" id="ProtNLM"/>
    </source>
</evidence>
<dbReference type="SUPFAM" id="SSF52540">
    <property type="entry name" value="P-loop containing nucleoside triphosphate hydrolases"/>
    <property type="match status" value="1"/>
</dbReference>
<protein>
    <recommendedName>
        <fullName evidence="3">Sulfotransferase family protein</fullName>
    </recommendedName>
</protein>
<dbReference type="AlphaFoldDB" id="A0A6G4W8L6"/>
<organism evidence="1 2">
    <name type="scientific">Allomesorhizobium camelthorni</name>
    <dbReference type="NCBI Taxonomy" id="475069"/>
    <lineage>
        <taxon>Bacteria</taxon>
        <taxon>Pseudomonadati</taxon>
        <taxon>Pseudomonadota</taxon>
        <taxon>Alphaproteobacteria</taxon>
        <taxon>Hyphomicrobiales</taxon>
        <taxon>Phyllobacteriaceae</taxon>
        <taxon>Allomesorhizobium</taxon>
    </lineage>
</organism>
<name>A0A6G4W8L6_9HYPH</name>
<dbReference type="EMBL" id="JAAKZF010000003">
    <property type="protein sequence ID" value="NGO50487.1"/>
    <property type="molecule type" value="Genomic_DNA"/>
</dbReference>
<gene>
    <name evidence="1" type="ORF">G6N73_04705</name>
</gene>
<accession>A0A6G4W8L6</accession>
<dbReference type="InterPro" id="IPR027417">
    <property type="entry name" value="P-loop_NTPase"/>
</dbReference>